<protein>
    <submittedName>
        <fullName evidence="1">Uncharacterized protein</fullName>
    </submittedName>
</protein>
<dbReference type="EMBL" id="JAVFHQ010000076">
    <property type="protein sequence ID" value="KAK4540035.1"/>
    <property type="molecule type" value="Genomic_DNA"/>
</dbReference>
<evidence type="ECO:0000313" key="1">
    <source>
        <dbReference type="EMBL" id="KAK4540035.1"/>
    </source>
</evidence>
<evidence type="ECO:0000313" key="2">
    <source>
        <dbReference type="Proteomes" id="UP001324427"/>
    </source>
</evidence>
<keyword evidence="2" id="KW-1185">Reference proteome</keyword>
<name>A0AAV9J515_9PEZI</name>
<reference evidence="1 2" key="1">
    <citation type="submission" date="2021-11" db="EMBL/GenBank/DDBJ databases">
        <title>Black yeast isolated from Biological Soil Crust.</title>
        <authorList>
            <person name="Kurbessoian T."/>
        </authorList>
    </citation>
    <scope>NUCLEOTIDE SEQUENCE [LARGE SCALE GENOMIC DNA]</scope>
    <source>
        <strain evidence="1 2">CCFEE 5522</strain>
    </source>
</reference>
<dbReference type="Proteomes" id="UP001324427">
    <property type="component" value="Unassembled WGS sequence"/>
</dbReference>
<accession>A0AAV9J515</accession>
<comment type="caution">
    <text evidence="1">The sequence shown here is derived from an EMBL/GenBank/DDBJ whole genome shotgun (WGS) entry which is preliminary data.</text>
</comment>
<sequence>MPANMAPIVVQAYEIPILATLITTYDLNAPGEGMTPDADMAFRRNPAPAIMEGQLLEREKKSRLAWAWESLLFQLSEAHLYDGTPSSALKFERTTGLTPARFAQGCMEAHGFLWKFYHPCRSGQEVARALCDFWAAKVKHWRTVSAEEIRANSVSKIGEQEYAKVGGMIDGALPRIMSINGKRYEECMLLRALKSKGSFDCAAHPMASFCNCATAFNIPVIYDINTKRNFLTAWNATLLHNDEAFLFRGAADVQSSTLFKVRTGGQTPAVFASRFIDSQPPFWEPAASTKHELVSAMLAYWHRLARDWRASCKTRQEVRTKSLVDMKAEGGMRKIDLETGVGETADPHENDVEDPLCRYVGVDDVPPRAGHRHTVVLYAKTGGEGGGLGYEVLGFVPCHENCAPPSQRLEVEVGAITAEFAEEDMEKARAVRAEW</sequence>
<proteinExistence type="predicted"/>
<dbReference type="AlphaFoldDB" id="A0AAV9J515"/>
<gene>
    <name evidence="1" type="ORF">LTR36_009851</name>
</gene>
<organism evidence="1 2">
    <name type="scientific">Oleoguttula mirabilis</name>
    <dbReference type="NCBI Taxonomy" id="1507867"/>
    <lineage>
        <taxon>Eukaryota</taxon>
        <taxon>Fungi</taxon>
        <taxon>Dikarya</taxon>
        <taxon>Ascomycota</taxon>
        <taxon>Pezizomycotina</taxon>
        <taxon>Dothideomycetes</taxon>
        <taxon>Dothideomycetidae</taxon>
        <taxon>Mycosphaerellales</taxon>
        <taxon>Teratosphaeriaceae</taxon>
        <taxon>Oleoguttula</taxon>
    </lineage>
</organism>